<gene>
    <name evidence="2" type="ORF">GIY23_01005</name>
</gene>
<feature type="compositionally biased region" description="Basic and acidic residues" evidence="1">
    <location>
        <begin position="27"/>
        <end position="51"/>
    </location>
</feature>
<evidence type="ECO:0000313" key="2">
    <source>
        <dbReference type="EMBL" id="QGK68328.1"/>
    </source>
</evidence>
<reference evidence="3" key="1">
    <citation type="submission" date="2019-11" db="EMBL/GenBank/DDBJ databases">
        <title>The complete genome sequence of Saccharopolyspora sp. E2A.</title>
        <authorList>
            <person name="Zhang G."/>
        </authorList>
    </citation>
    <scope>NUCLEOTIDE SEQUENCE [LARGE SCALE GENOMIC DNA]</scope>
    <source>
        <strain evidence="3">E2A</strain>
    </source>
</reference>
<dbReference type="Proteomes" id="UP000371041">
    <property type="component" value="Chromosome"/>
</dbReference>
<feature type="compositionally biased region" description="Basic and acidic residues" evidence="1">
    <location>
        <begin position="1"/>
        <end position="20"/>
    </location>
</feature>
<evidence type="ECO:0000256" key="1">
    <source>
        <dbReference type="SAM" id="MobiDB-lite"/>
    </source>
</evidence>
<protein>
    <submittedName>
        <fullName evidence="2">Antitoxin</fullName>
    </submittedName>
</protein>
<dbReference type="RefSeq" id="WP_154074937.1">
    <property type="nucleotide sequence ID" value="NZ_CP045929.1"/>
</dbReference>
<dbReference type="Pfam" id="PF14013">
    <property type="entry name" value="MT0933_antitox"/>
    <property type="match status" value="1"/>
</dbReference>
<dbReference type="InterPro" id="IPR028037">
    <property type="entry name" value="Antitoxin_Rv0909/MT0933"/>
</dbReference>
<evidence type="ECO:0000313" key="3">
    <source>
        <dbReference type="Proteomes" id="UP000371041"/>
    </source>
</evidence>
<dbReference type="EMBL" id="CP045929">
    <property type="protein sequence ID" value="QGK68328.1"/>
    <property type="molecule type" value="Genomic_DNA"/>
</dbReference>
<name>A0A5Q3Q154_9PSEU</name>
<proteinExistence type="predicted"/>
<keyword evidence="3" id="KW-1185">Reference proteome</keyword>
<feature type="region of interest" description="Disordered" evidence="1">
    <location>
        <begin position="1"/>
        <end position="73"/>
    </location>
</feature>
<dbReference type="KEGG" id="sace:GIY23_01005"/>
<dbReference type="AlphaFoldDB" id="A0A5Q3Q154"/>
<sequence length="73" mass="8093">MGFGDFKDKAQNMGKEHGDKISQGMDKIGEKAKEKFGHEDKIDQAMEKGKDMFGGGSQGEEGQEGQQDRDQQQ</sequence>
<accession>A0A5Q3Q154</accession>
<organism evidence="2 3">
    <name type="scientific">Allosaccharopolyspora coralli</name>
    <dbReference type="NCBI Taxonomy" id="2665642"/>
    <lineage>
        <taxon>Bacteria</taxon>
        <taxon>Bacillati</taxon>
        <taxon>Actinomycetota</taxon>
        <taxon>Actinomycetes</taxon>
        <taxon>Pseudonocardiales</taxon>
        <taxon>Pseudonocardiaceae</taxon>
        <taxon>Allosaccharopolyspora</taxon>
    </lineage>
</organism>